<dbReference type="Proteomes" id="UP000032452">
    <property type="component" value="Unassembled WGS sequence"/>
</dbReference>
<name>A0A0D8ZMM9_9CYAN</name>
<reference evidence="1 2" key="1">
    <citation type="submission" date="2015-02" db="EMBL/GenBank/DDBJ databases">
        <title>Draft genome of a novel marine cyanobacterium (Chroococcales) isolated from South Atlantic Ocean.</title>
        <authorList>
            <person name="Rigonato J."/>
            <person name="Alvarenga D.O."/>
            <person name="Branco L.H."/>
            <person name="Varani A.M."/>
            <person name="Brandini F.P."/>
            <person name="Fiore M.F."/>
        </authorList>
    </citation>
    <scope>NUCLEOTIDE SEQUENCE [LARGE SCALE GENOMIC DNA]</scope>
    <source>
        <strain evidence="1 2">CENA595</strain>
    </source>
</reference>
<dbReference type="RefSeq" id="WP_045057038.1">
    <property type="nucleotide sequence ID" value="NZ_CAWMDP010000039.1"/>
</dbReference>
<dbReference type="AlphaFoldDB" id="A0A0D8ZMM9"/>
<comment type="caution">
    <text evidence="1">The sequence shown here is derived from an EMBL/GenBank/DDBJ whole genome shotgun (WGS) entry which is preliminary data.</text>
</comment>
<keyword evidence="2" id="KW-1185">Reference proteome</keyword>
<proteinExistence type="predicted"/>
<sequence length="154" mass="16845">MDINELTKNLSDRAVASELITWLRQNELLSDNCGNEATDTQLAEIFALHSLEESKILAQIHQLLTASKQSTLTDAIVDTWAAPMFSRMTASAPRKTPKLAAILCCLPQEERSLITVALTYLLQAEGDDFLITEQQVNLAASILCAVGKRSASNI</sequence>
<evidence type="ECO:0000313" key="2">
    <source>
        <dbReference type="Proteomes" id="UP000032452"/>
    </source>
</evidence>
<gene>
    <name evidence="1" type="ORF">UH38_22975</name>
</gene>
<dbReference type="EMBL" id="JYON01000038">
    <property type="protein sequence ID" value="KJH69602.1"/>
    <property type="molecule type" value="Genomic_DNA"/>
</dbReference>
<dbReference type="STRING" id="1618023.UH38_22975"/>
<protein>
    <submittedName>
        <fullName evidence="1">Uncharacterized protein</fullName>
    </submittedName>
</protein>
<evidence type="ECO:0000313" key="1">
    <source>
        <dbReference type="EMBL" id="KJH69602.1"/>
    </source>
</evidence>
<organism evidence="1 2">
    <name type="scientific">Aliterella atlantica CENA595</name>
    <dbReference type="NCBI Taxonomy" id="1618023"/>
    <lineage>
        <taxon>Bacteria</taxon>
        <taxon>Bacillati</taxon>
        <taxon>Cyanobacteriota</taxon>
        <taxon>Cyanophyceae</taxon>
        <taxon>Chroococcidiopsidales</taxon>
        <taxon>Aliterellaceae</taxon>
        <taxon>Aliterella</taxon>
    </lineage>
</organism>
<accession>A0A0D8ZMM9</accession>
<dbReference type="OrthoDB" id="590529at2"/>